<organism evidence="4 5">
    <name type="scientific">SAR86 cluster bacterium SAR86A</name>
    <dbReference type="NCBI Taxonomy" id="1123866"/>
    <lineage>
        <taxon>Bacteria</taxon>
        <taxon>Pseudomonadati</taxon>
        <taxon>Pseudomonadota</taxon>
        <taxon>Gammaproteobacteria</taxon>
        <taxon>SAR86 cluster</taxon>
    </lineage>
</organism>
<dbReference type="GO" id="GO:0003677">
    <property type="term" value="F:DNA binding"/>
    <property type="evidence" value="ECO:0007669"/>
    <property type="project" value="UniProtKB-UniRule"/>
</dbReference>
<evidence type="ECO:0000313" key="4">
    <source>
        <dbReference type="EMBL" id="EJP71885.1"/>
    </source>
</evidence>
<dbReference type="PROSITE" id="PS50977">
    <property type="entry name" value="HTH_TETR_2"/>
    <property type="match status" value="1"/>
</dbReference>
<evidence type="ECO:0000259" key="3">
    <source>
        <dbReference type="PROSITE" id="PS50977"/>
    </source>
</evidence>
<dbReference type="STRING" id="1123866.NT01SARS_0369"/>
<feature type="DNA-binding region" description="H-T-H motif" evidence="2">
    <location>
        <begin position="34"/>
        <end position="53"/>
    </location>
</feature>
<dbReference type="EMBL" id="JH611156">
    <property type="protein sequence ID" value="EJP71885.1"/>
    <property type="molecule type" value="Genomic_DNA"/>
</dbReference>
<sequence length="198" mass="22494">MDHIAKQDRSRKRIEIILETAEKILLEDGIDQITIANISNRSGLKRTSTYKFFQTPEAIKSMLISNYLNMCALDFEEKTSNINTSEPSVVVMRSVEILFNFYSEHESAQKLLLSSSAILPVEKEPFHNLSNKIQSFVEMNISLPDIFNKDGVFRVITQIILSIFALNTKESGSLNEVGKIEAHRAAHAYLLNWLKQSS</sequence>
<gene>
    <name evidence="4" type="ORF">NT01SARS_0369</name>
</gene>
<dbReference type="Proteomes" id="UP000010305">
    <property type="component" value="Unassembled WGS sequence"/>
</dbReference>
<proteinExistence type="predicted"/>
<keyword evidence="1 2" id="KW-0238">DNA-binding</keyword>
<dbReference type="InterPro" id="IPR001647">
    <property type="entry name" value="HTH_TetR"/>
</dbReference>
<name>J4WSN6_9GAMM</name>
<dbReference type="SUPFAM" id="SSF46689">
    <property type="entry name" value="Homeodomain-like"/>
    <property type="match status" value="1"/>
</dbReference>
<dbReference type="HOGENOM" id="CLU_1377297_0_0_6"/>
<accession>J4WSN6</accession>
<evidence type="ECO:0000256" key="2">
    <source>
        <dbReference type="PROSITE-ProRule" id="PRU00335"/>
    </source>
</evidence>
<protein>
    <recommendedName>
        <fullName evidence="3">HTH tetR-type domain-containing protein</fullName>
    </recommendedName>
</protein>
<dbReference type="AlphaFoldDB" id="J4WSN6"/>
<reference evidence="4 5" key="1">
    <citation type="journal article" date="2012" name="ISME J.">
        <title>Genomic insights to SAR86, an abundant and uncultivated marine bacterial lineage.</title>
        <authorList>
            <person name="Dupont C.L."/>
            <person name="Rusch D.B."/>
            <person name="Yooseph S."/>
            <person name="Lombardo M.J."/>
            <person name="Richter R.A."/>
            <person name="Valas R."/>
            <person name="Novotny M."/>
            <person name="Yee-Greenbaum J."/>
            <person name="Selengut J.D."/>
            <person name="Haft D.H."/>
            <person name="Halpern A.L."/>
            <person name="Lasken R.S."/>
            <person name="Nealson K."/>
            <person name="Friedman R."/>
            <person name="Venter J.C."/>
        </authorList>
    </citation>
    <scope>NUCLEOTIDE SEQUENCE [LARGE SCALE GENOMIC DNA]</scope>
</reference>
<dbReference type="InterPro" id="IPR009057">
    <property type="entry name" value="Homeodomain-like_sf"/>
</dbReference>
<evidence type="ECO:0000256" key="1">
    <source>
        <dbReference type="ARBA" id="ARBA00023125"/>
    </source>
</evidence>
<evidence type="ECO:0000313" key="5">
    <source>
        <dbReference type="Proteomes" id="UP000010305"/>
    </source>
</evidence>
<dbReference type="Gene3D" id="1.10.357.10">
    <property type="entry name" value="Tetracycline Repressor, domain 2"/>
    <property type="match status" value="1"/>
</dbReference>
<feature type="domain" description="HTH tetR-type" evidence="3">
    <location>
        <begin position="11"/>
        <end position="71"/>
    </location>
</feature>